<evidence type="ECO:0000313" key="3">
    <source>
        <dbReference type="Proteomes" id="UP000231901"/>
    </source>
</evidence>
<feature type="compositionally biased region" description="Low complexity" evidence="1">
    <location>
        <begin position="11"/>
        <end position="31"/>
    </location>
</feature>
<gene>
    <name evidence="2" type="ORF">CVE23_12780</name>
</gene>
<dbReference type="AlphaFoldDB" id="A0A2K8QMQ3"/>
<accession>A0A2K8QMQ3</accession>
<evidence type="ECO:0000313" key="2">
    <source>
        <dbReference type="EMBL" id="ATZ94776.1"/>
    </source>
</evidence>
<sequence>MPKQTTMPKQSTTPNGGSTTTGANGRSSSAGDNSIFSPLGDNVYLNKISSVLQDFLAKAGQITHGTTAFNAAGSPKKNATGGKKGGRLAAAAQLGTLGNLARRFDALTAILAPAYSALKTAHDRSSADNAALSRNGQYPDAGATQSLIAQASDGVNSIYLSATAAMQAQQRIAGLVPSAQWSSGITAPSLPGNVASLLKAQQNLNLPTNLLPTVGPDVASQMGAEGLNTLAGTAQESFVGVEETSLMMSALSNADLDDGDGGNAAAGGIDALQAISNPAMQLLSQSALTGQNSAENPSNPLSDMINGNYSALSPAAKQSYFDQRVVNNITINVPENSNLDVIKQYIDEALRKYTPNSSAYSYNSMTSNLIS</sequence>
<dbReference type="Proteomes" id="UP000231901">
    <property type="component" value="Chromosome"/>
</dbReference>
<protein>
    <submittedName>
        <fullName evidence="2">Uncharacterized protein</fullName>
    </submittedName>
</protein>
<evidence type="ECO:0000256" key="1">
    <source>
        <dbReference type="SAM" id="MobiDB-lite"/>
    </source>
</evidence>
<reference evidence="3" key="1">
    <citation type="journal article" date="2018" name="Genome Announc.">
        <title>Complete genome sequence of a Dickeya fangzhongdai type strain causing bleeding canker of pear tree trunks.</title>
        <authorList>
            <person name="Zhao Y."/>
            <person name="Tian Y."/>
            <person name="Li X."/>
            <person name="Hu B."/>
        </authorList>
    </citation>
    <scope>NUCLEOTIDE SEQUENCE [LARGE SCALE GENOMIC DNA]</scope>
    <source>
        <strain evidence="3">DSM 101947</strain>
    </source>
</reference>
<proteinExistence type="predicted"/>
<dbReference type="EMBL" id="CP025003">
    <property type="protein sequence ID" value="ATZ94776.1"/>
    <property type="molecule type" value="Genomic_DNA"/>
</dbReference>
<dbReference type="KEGG" id="dfn:CVE23_12780"/>
<feature type="compositionally biased region" description="Polar residues" evidence="1">
    <location>
        <begin position="1"/>
        <end position="10"/>
    </location>
</feature>
<organism evidence="2 3">
    <name type="scientific">Dickeya fangzhongdai</name>
    <dbReference type="NCBI Taxonomy" id="1778540"/>
    <lineage>
        <taxon>Bacteria</taxon>
        <taxon>Pseudomonadati</taxon>
        <taxon>Pseudomonadota</taxon>
        <taxon>Gammaproteobacteria</taxon>
        <taxon>Enterobacterales</taxon>
        <taxon>Pectobacteriaceae</taxon>
        <taxon>Dickeya</taxon>
    </lineage>
</organism>
<feature type="region of interest" description="Disordered" evidence="1">
    <location>
        <begin position="1"/>
        <end position="32"/>
    </location>
</feature>
<keyword evidence="3" id="KW-1185">Reference proteome</keyword>
<name>A0A2K8QMQ3_9GAMM</name>